<accession>E7GD59</accession>
<comment type="caution">
    <text evidence="1">The sequence shown here is derived from an EMBL/GenBank/DDBJ whole genome shotgun (WGS) entry which is preliminary data.</text>
</comment>
<protein>
    <recommendedName>
        <fullName evidence="3">Flavodoxin-like domain-containing protein</fullName>
    </recommendedName>
</protein>
<evidence type="ECO:0000313" key="1">
    <source>
        <dbReference type="EMBL" id="EFW03910.1"/>
    </source>
</evidence>
<dbReference type="STRING" id="100884.GCA_000269565_00354"/>
<evidence type="ECO:0008006" key="3">
    <source>
        <dbReference type="Google" id="ProtNLM"/>
    </source>
</evidence>
<evidence type="ECO:0000313" key="2">
    <source>
        <dbReference type="Proteomes" id="UP000003157"/>
    </source>
</evidence>
<dbReference type="EMBL" id="ADKX01000041">
    <property type="protein sequence ID" value="EFW03910.1"/>
    <property type="molecule type" value="Genomic_DNA"/>
</dbReference>
<dbReference type="GeneID" id="78228271"/>
<dbReference type="AlphaFoldDB" id="E7GD59"/>
<sequence>MRVQVVYTTHCKEAKLLAEDMARYARTYAKPMTDFNFHEEIDLLVIGFEEYPCLKDKELEEFICKLSRQYIRNVALFNLFCLKNKQMDQIIELCQKQDLPLMRETYSCKKGLLSKCVLSDDIISDGRTYIEDMVNVCNHYY</sequence>
<gene>
    <name evidence="1" type="ORF">HMPREF9488_02702</name>
</gene>
<dbReference type="OrthoDB" id="1642009at2"/>
<dbReference type="HOGENOM" id="CLU_1831761_0_0_9"/>
<organism evidence="1 2">
    <name type="scientific">Coprobacillus cateniformis</name>
    <dbReference type="NCBI Taxonomy" id="100884"/>
    <lineage>
        <taxon>Bacteria</taxon>
        <taxon>Bacillati</taxon>
        <taxon>Bacillota</taxon>
        <taxon>Erysipelotrichia</taxon>
        <taxon>Erysipelotrichales</taxon>
        <taxon>Coprobacillaceae</taxon>
        <taxon>Coprobacillus</taxon>
    </lineage>
</organism>
<dbReference type="Proteomes" id="UP000003157">
    <property type="component" value="Unassembled WGS sequence"/>
</dbReference>
<dbReference type="eggNOG" id="ENOG5032VGI">
    <property type="taxonomic scope" value="Bacteria"/>
</dbReference>
<dbReference type="RefSeq" id="WP_008789789.1">
    <property type="nucleotide sequence ID" value="NZ_AKCB01000001.1"/>
</dbReference>
<name>E7GD59_9FIRM</name>
<proteinExistence type="predicted"/>
<keyword evidence="2" id="KW-1185">Reference proteome</keyword>
<reference evidence="1 2" key="1">
    <citation type="submission" date="2010-12" db="EMBL/GenBank/DDBJ databases">
        <title>The Genome Sequence of Coprobacillus sp. strain 29_1.</title>
        <authorList>
            <consortium name="The Broad Institute Genome Sequencing Platform"/>
            <person name="Earl A."/>
            <person name="Ward D."/>
            <person name="Feldgarden M."/>
            <person name="Gevers D."/>
            <person name="Daigneault M."/>
            <person name="Sibley C.D."/>
            <person name="White A."/>
            <person name="Strauss J."/>
            <person name="Allen-Vercoe E."/>
            <person name="Young S.K."/>
            <person name="Zeng Q."/>
            <person name="Gargeya S."/>
            <person name="Fitzgerald M."/>
            <person name="Haas B."/>
            <person name="Abouelleil A."/>
            <person name="Alvarado L."/>
            <person name="Arachchi H.M."/>
            <person name="Berlin A."/>
            <person name="Brown A."/>
            <person name="Chapman S.B."/>
            <person name="Chen Z."/>
            <person name="Dunbar C."/>
            <person name="Freedman E."/>
            <person name="Gearin G."/>
            <person name="Gellesch M."/>
            <person name="Goldberg J."/>
            <person name="Griggs A."/>
            <person name="Gujja S."/>
            <person name="Heilman E."/>
            <person name="Heiman D."/>
            <person name="Howarth C."/>
            <person name="Larson L."/>
            <person name="Lui A."/>
            <person name="MacDonald P.J.P."/>
            <person name="Mehta T."/>
            <person name="Montmayeur A."/>
            <person name="Murphy C."/>
            <person name="Neiman D."/>
            <person name="Pearson M."/>
            <person name="Priest M."/>
            <person name="Roberts A."/>
            <person name="Saif S."/>
            <person name="Shea T."/>
            <person name="Shenoy N."/>
            <person name="Sisk P."/>
            <person name="Stolte C."/>
            <person name="Sykes S."/>
            <person name="White J."/>
            <person name="Yandava C."/>
            <person name="Nusbaum C."/>
            <person name="Birren B."/>
        </authorList>
    </citation>
    <scope>NUCLEOTIDE SEQUENCE [LARGE SCALE GENOMIC DNA]</scope>
    <source>
        <strain evidence="1 2">29_1</strain>
    </source>
</reference>